<keyword evidence="6 9" id="KW-0560">Oxidoreductase</keyword>
<evidence type="ECO:0000256" key="5">
    <source>
        <dbReference type="ARBA" id="ARBA00022827"/>
    </source>
</evidence>
<proteinExistence type="predicted"/>
<keyword evidence="5" id="KW-0274">FAD</keyword>
<dbReference type="PANTHER" id="PTHR19384:SF128">
    <property type="entry name" value="NADPH OXIDOREDUCTASE A"/>
    <property type="match status" value="1"/>
</dbReference>
<dbReference type="Pfam" id="PF00667">
    <property type="entry name" value="FAD_binding_1"/>
    <property type="match status" value="1"/>
</dbReference>
<keyword evidence="7" id="KW-0198">Cysteine biosynthesis</keyword>
<evidence type="ECO:0000313" key="9">
    <source>
        <dbReference type="EMBL" id="QYF48237.1"/>
    </source>
</evidence>
<dbReference type="Pfam" id="PF00175">
    <property type="entry name" value="NAD_binding_1"/>
    <property type="match status" value="1"/>
</dbReference>
<protein>
    <submittedName>
        <fullName evidence="9">Sulfite reductase [NADPH] flavoprotein alpha-component</fullName>
        <ecNumber evidence="9">1.8.1.2</ecNumber>
    </submittedName>
</protein>
<dbReference type="Proteomes" id="UP000826014">
    <property type="component" value="Chromosome"/>
</dbReference>
<dbReference type="InterPro" id="IPR023173">
    <property type="entry name" value="NADPH_Cyt_P450_Rdtase_alpha"/>
</dbReference>
<evidence type="ECO:0000313" key="10">
    <source>
        <dbReference type="Proteomes" id="UP000826014"/>
    </source>
</evidence>
<comment type="cofactor">
    <cofactor evidence="1">
        <name>FMN</name>
        <dbReference type="ChEBI" id="CHEBI:58210"/>
    </cofactor>
</comment>
<keyword evidence="3" id="KW-0285">Flavoprotein</keyword>
<evidence type="ECO:0000256" key="7">
    <source>
        <dbReference type="ARBA" id="ARBA00023192"/>
    </source>
</evidence>
<gene>
    <name evidence="9" type="ORF">RHABOEDO_000360</name>
</gene>
<keyword evidence="7" id="KW-0028">Amino-acid biosynthesis</keyword>
<evidence type="ECO:0000256" key="4">
    <source>
        <dbReference type="ARBA" id="ARBA00022643"/>
    </source>
</evidence>
<dbReference type="RefSeq" id="WP_215216774.1">
    <property type="nucleotide sequence ID" value="NZ_CP075587.1"/>
</dbReference>
<evidence type="ECO:0000256" key="1">
    <source>
        <dbReference type="ARBA" id="ARBA00001917"/>
    </source>
</evidence>
<dbReference type="PRINTS" id="PR00371">
    <property type="entry name" value="FPNCR"/>
</dbReference>
<dbReference type="InterPro" id="IPR039261">
    <property type="entry name" value="FNR_nucleotide-bd"/>
</dbReference>
<evidence type="ECO:0000259" key="8">
    <source>
        <dbReference type="PROSITE" id="PS51384"/>
    </source>
</evidence>
<dbReference type="PANTHER" id="PTHR19384">
    <property type="entry name" value="NITRIC OXIDE SYNTHASE-RELATED"/>
    <property type="match status" value="1"/>
</dbReference>
<feature type="domain" description="FAD-binding FR-type" evidence="8">
    <location>
        <begin position="17"/>
        <end position="241"/>
    </location>
</feature>
<dbReference type="Gene3D" id="2.40.30.10">
    <property type="entry name" value="Translation factors"/>
    <property type="match status" value="1"/>
</dbReference>
<dbReference type="InterPro" id="IPR017927">
    <property type="entry name" value="FAD-bd_FR_type"/>
</dbReference>
<organism evidence="9 10">
    <name type="scientific">Candidatus Rhabdochlamydia oedothoracis</name>
    <dbReference type="NCBI Taxonomy" id="2720720"/>
    <lineage>
        <taxon>Bacteria</taxon>
        <taxon>Pseudomonadati</taxon>
        <taxon>Chlamydiota</taxon>
        <taxon>Chlamydiia</taxon>
        <taxon>Parachlamydiales</taxon>
        <taxon>Candidatus Rhabdochlamydiaceae</taxon>
        <taxon>Candidatus Rhabdochlamydia</taxon>
    </lineage>
</organism>
<dbReference type="PROSITE" id="PS51384">
    <property type="entry name" value="FAD_FR"/>
    <property type="match status" value="1"/>
</dbReference>
<dbReference type="EC" id="1.8.1.2" evidence="9"/>
<dbReference type="GO" id="GO:0004783">
    <property type="term" value="F:sulfite reductase (NADPH) activity"/>
    <property type="evidence" value="ECO:0007669"/>
    <property type="project" value="UniProtKB-EC"/>
</dbReference>
<evidence type="ECO:0000256" key="6">
    <source>
        <dbReference type="ARBA" id="ARBA00023002"/>
    </source>
</evidence>
<comment type="cofactor">
    <cofactor evidence="2">
        <name>FAD</name>
        <dbReference type="ChEBI" id="CHEBI:57692"/>
    </cofactor>
</comment>
<accession>A0ABX8V3T2</accession>
<evidence type="ECO:0000256" key="3">
    <source>
        <dbReference type="ARBA" id="ARBA00022630"/>
    </source>
</evidence>
<dbReference type="InterPro" id="IPR017938">
    <property type="entry name" value="Riboflavin_synthase-like_b-brl"/>
</dbReference>
<dbReference type="SUPFAM" id="SSF52343">
    <property type="entry name" value="Ferredoxin reductase-like, C-terminal NADP-linked domain"/>
    <property type="match status" value="1"/>
</dbReference>
<dbReference type="Gene3D" id="3.40.50.80">
    <property type="entry name" value="Nucleotide-binding domain of ferredoxin-NADP reductase (FNR) module"/>
    <property type="match status" value="1"/>
</dbReference>
<name>A0ABX8V3T2_9BACT</name>
<dbReference type="InterPro" id="IPR001709">
    <property type="entry name" value="Flavoprot_Pyr_Nucl_cyt_Rdtase"/>
</dbReference>
<evidence type="ECO:0000256" key="2">
    <source>
        <dbReference type="ARBA" id="ARBA00001974"/>
    </source>
</evidence>
<dbReference type="EMBL" id="CP075587">
    <property type="protein sequence ID" value="QYF48237.1"/>
    <property type="molecule type" value="Genomic_DNA"/>
</dbReference>
<keyword evidence="4" id="KW-0288">FMN</keyword>
<dbReference type="InterPro" id="IPR001433">
    <property type="entry name" value="OxRdtase_FAD/NAD-bd"/>
</dbReference>
<dbReference type="InterPro" id="IPR003097">
    <property type="entry name" value="CysJ-like_FAD-binding"/>
</dbReference>
<dbReference type="SUPFAM" id="SSF63380">
    <property type="entry name" value="Riboflavin synthase domain-like"/>
    <property type="match status" value="1"/>
</dbReference>
<reference evidence="9 10" key="1">
    <citation type="journal article" date="2022" name="bioRxiv">
        <title>Ecology and evolution of chlamydial symbionts of arthropods.</title>
        <authorList>
            <person name="Halter T."/>
            <person name="Koestlbacher S."/>
            <person name="Collingro A."/>
            <person name="Sixt B.S."/>
            <person name="Toenshoff E.R."/>
            <person name="Hendrickx F."/>
            <person name="Kostanjsek R."/>
            <person name="Horn M."/>
        </authorList>
    </citation>
    <scope>NUCLEOTIDE SEQUENCE [LARGE SCALE GENOMIC DNA]</scope>
    <source>
        <strain evidence="9">W744xW776</strain>
    </source>
</reference>
<sequence>MPIPQDSSVCNQLYSRKNPAFISISERILLTKPESTKKTFHLVLDIQNTAITFKPGDAIAIYPENDPLIALEISQFLQQDLEQQVYYARSNKTLSLYELLIRKVNTARLTSHMLKTFCAHTQNSQEKQRLEELLHPQSKEHLNRYLTQTDLIDFLKTYDATNIPLEKFCENLSSLLPRFYSIASSQLAYPHRLELTVVLVEYKKNNRIQYGTGSHFLCNLAKLEETKLAVYIQSTTDFTLPEDPTAPVIMVGPGTGVAPFRGFIQERIFKGHTGKNWLFFGERNRKYDFFYQDFWENLVATKKLHLDLAFSRDQKDKVYVQHKLLMQAQEIWRWLQEGAYFYLCGDAKQMSKDVENTLEQIICNQGQMNQKEALSYIKALKKQKRYVKEVY</sequence>
<dbReference type="Gene3D" id="1.20.990.10">
    <property type="entry name" value="NADPH-cytochrome p450 Reductase, Chain A, domain 3"/>
    <property type="match status" value="1"/>
</dbReference>
<keyword evidence="10" id="KW-1185">Reference proteome</keyword>